<dbReference type="EMBL" id="FOFU01000010">
    <property type="protein sequence ID" value="SEQ76718.1"/>
    <property type="molecule type" value="Genomic_DNA"/>
</dbReference>
<dbReference type="Pfam" id="PF00717">
    <property type="entry name" value="Peptidase_S24"/>
    <property type="match status" value="1"/>
</dbReference>
<dbReference type="InterPro" id="IPR036286">
    <property type="entry name" value="LexA/Signal_pep-like_sf"/>
</dbReference>
<dbReference type="OrthoDB" id="9787787at2"/>
<feature type="domain" description="Peptidase S24/S26A/S26B/S26C" evidence="1">
    <location>
        <begin position="4"/>
        <end position="80"/>
    </location>
</feature>
<evidence type="ECO:0000259" key="1">
    <source>
        <dbReference type="Pfam" id="PF00717"/>
    </source>
</evidence>
<proteinExistence type="predicted"/>
<dbReference type="InterPro" id="IPR015927">
    <property type="entry name" value="Peptidase_S24_S26A/B/C"/>
</dbReference>
<evidence type="ECO:0000313" key="2">
    <source>
        <dbReference type="EMBL" id="SEQ76718.1"/>
    </source>
</evidence>
<gene>
    <name evidence="2" type="ORF">SAMN04487977_11065</name>
</gene>
<protein>
    <submittedName>
        <fullName evidence="2">SOS response UmuD protein. Serine peptidase. MEROPS family S24</fullName>
    </submittedName>
</protein>
<name>A0A1H9IQ96_9SPIR</name>
<dbReference type="Proteomes" id="UP000182360">
    <property type="component" value="Unassembled WGS sequence"/>
</dbReference>
<sequence>MITGFPSPAQGYEQKGIDFNNILIKHPSATVVMRIESSNYIGMGIYNGDILVIDRAKKLNPNSLVVYESEGRFVLGRVYSIKRTLEDTIITGAVTHVIHTVKEI</sequence>
<evidence type="ECO:0000313" key="3">
    <source>
        <dbReference type="Proteomes" id="UP000182360"/>
    </source>
</evidence>
<dbReference type="AlphaFoldDB" id="A0A1H9IQ96"/>
<reference evidence="2 3" key="1">
    <citation type="submission" date="2016-10" db="EMBL/GenBank/DDBJ databases">
        <authorList>
            <person name="de Groot N.N."/>
        </authorList>
    </citation>
    <scope>NUCLEOTIDE SEQUENCE [LARGE SCALE GENOMIC DNA]</scope>
    <source>
        <strain evidence="2 3">B25</strain>
    </source>
</reference>
<organism evidence="2 3">
    <name type="scientific">Treponema bryantii</name>
    <dbReference type="NCBI Taxonomy" id="163"/>
    <lineage>
        <taxon>Bacteria</taxon>
        <taxon>Pseudomonadati</taxon>
        <taxon>Spirochaetota</taxon>
        <taxon>Spirochaetia</taxon>
        <taxon>Spirochaetales</taxon>
        <taxon>Treponemataceae</taxon>
        <taxon>Treponema</taxon>
    </lineage>
</organism>
<dbReference type="RefSeq" id="WP_074645034.1">
    <property type="nucleotide sequence ID" value="NZ_FOFU01000010.1"/>
</dbReference>
<dbReference type="SUPFAM" id="SSF51306">
    <property type="entry name" value="LexA/Signal peptidase"/>
    <property type="match status" value="1"/>
</dbReference>
<accession>A0A1H9IQ96</accession>
<keyword evidence="3" id="KW-1185">Reference proteome</keyword>
<dbReference type="Gene3D" id="2.10.109.10">
    <property type="entry name" value="Umud Fragment, subunit A"/>
    <property type="match status" value="1"/>
</dbReference>